<protein>
    <recommendedName>
        <fullName evidence="4">DUF968 domain-containing protein</fullName>
    </recommendedName>
</protein>
<keyword evidence="3" id="KW-1185">Reference proteome</keyword>
<feature type="region of interest" description="Disordered" evidence="1">
    <location>
        <begin position="1"/>
        <end position="21"/>
    </location>
</feature>
<dbReference type="EMBL" id="JBALHR010000002">
    <property type="protein sequence ID" value="MEH7827633.1"/>
    <property type="molecule type" value="Genomic_DNA"/>
</dbReference>
<gene>
    <name evidence="2" type="ORF">V6590_05700</name>
</gene>
<sequence>MTAHPGNLAGKGPLGLKAPRLGKKAGRDHMARVAALPCVCCGYWPVQVHHVICGRYSQRRAPHTDTIPLCDLHHTGADGIHTRRAWWVETYGEDTDYLPVVADMLAGQFNSPWGKGETA</sequence>
<evidence type="ECO:0000313" key="2">
    <source>
        <dbReference type="EMBL" id="MEH7827633.1"/>
    </source>
</evidence>
<dbReference type="Proteomes" id="UP001431963">
    <property type="component" value="Unassembled WGS sequence"/>
</dbReference>
<evidence type="ECO:0008006" key="4">
    <source>
        <dbReference type="Google" id="ProtNLM"/>
    </source>
</evidence>
<dbReference type="InterPro" id="IPR010373">
    <property type="entry name" value="DUF968"/>
</dbReference>
<accession>A0ABU8BTT9</accession>
<evidence type="ECO:0000256" key="1">
    <source>
        <dbReference type="SAM" id="MobiDB-lite"/>
    </source>
</evidence>
<name>A0ABU8BTT9_9RHOB</name>
<organism evidence="2 3">
    <name type="scientific">Gemmobacter denitrificans</name>
    <dbReference type="NCBI Taxonomy" id="3123040"/>
    <lineage>
        <taxon>Bacteria</taxon>
        <taxon>Pseudomonadati</taxon>
        <taxon>Pseudomonadota</taxon>
        <taxon>Alphaproteobacteria</taxon>
        <taxon>Rhodobacterales</taxon>
        <taxon>Paracoccaceae</taxon>
        <taxon>Gemmobacter</taxon>
    </lineage>
</organism>
<evidence type="ECO:0000313" key="3">
    <source>
        <dbReference type="Proteomes" id="UP001431963"/>
    </source>
</evidence>
<dbReference type="Pfam" id="PF06147">
    <property type="entry name" value="DUF968"/>
    <property type="match status" value="1"/>
</dbReference>
<dbReference type="Gene3D" id="3.30.40.190">
    <property type="match status" value="1"/>
</dbReference>
<dbReference type="RefSeq" id="WP_335420802.1">
    <property type="nucleotide sequence ID" value="NZ_JBALHR010000002.1"/>
</dbReference>
<proteinExistence type="predicted"/>
<reference evidence="2" key="1">
    <citation type="submission" date="2024-02" db="EMBL/GenBank/DDBJ databases">
        <title>Genome sequences of strain Gemmobacter sp. JM10B15.</title>
        <authorList>
            <person name="Zhang M."/>
        </authorList>
    </citation>
    <scope>NUCLEOTIDE SEQUENCE</scope>
    <source>
        <strain evidence="2">JM10B15</strain>
    </source>
</reference>
<comment type="caution">
    <text evidence="2">The sequence shown here is derived from an EMBL/GenBank/DDBJ whole genome shotgun (WGS) entry which is preliminary data.</text>
</comment>